<dbReference type="EMBL" id="JBHSNC010000010">
    <property type="protein sequence ID" value="MFC5528401.1"/>
    <property type="molecule type" value="Genomic_DNA"/>
</dbReference>
<dbReference type="Proteomes" id="UP001596108">
    <property type="component" value="Unassembled WGS sequence"/>
</dbReference>
<protein>
    <submittedName>
        <fullName evidence="1">Uncharacterized protein</fullName>
    </submittedName>
</protein>
<accession>A0ABW0QV33</accession>
<organism evidence="1 2">
    <name type="scientific">Cohnella yongneupensis</name>
    <dbReference type="NCBI Taxonomy" id="425006"/>
    <lineage>
        <taxon>Bacteria</taxon>
        <taxon>Bacillati</taxon>
        <taxon>Bacillota</taxon>
        <taxon>Bacilli</taxon>
        <taxon>Bacillales</taxon>
        <taxon>Paenibacillaceae</taxon>
        <taxon>Cohnella</taxon>
    </lineage>
</organism>
<reference evidence="2" key="1">
    <citation type="journal article" date="2019" name="Int. J. Syst. Evol. Microbiol.">
        <title>The Global Catalogue of Microorganisms (GCM) 10K type strain sequencing project: providing services to taxonomists for standard genome sequencing and annotation.</title>
        <authorList>
            <consortium name="The Broad Institute Genomics Platform"/>
            <consortium name="The Broad Institute Genome Sequencing Center for Infectious Disease"/>
            <person name="Wu L."/>
            <person name="Ma J."/>
        </authorList>
    </citation>
    <scope>NUCLEOTIDE SEQUENCE [LARGE SCALE GENOMIC DNA]</scope>
    <source>
        <strain evidence="2">CGMCC 1.18578</strain>
    </source>
</reference>
<keyword evidence="2" id="KW-1185">Reference proteome</keyword>
<comment type="caution">
    <text evidence="1">The sequence shown here is derived from an EMBL/GenBank/DDBJ whole genome shotgun (WGS) entry which is preliminary data.</text>
</comment>
<gene>
    <name evidence="1" type="ORF">ACFPQ4_02910</name>
</gene>
<evidence type="ECO:0000313" key="1">
    <source>
        <dbReference type="EMBL" id="MFC5528401.1"/>
    </source>
</evidence>
<proteinExistence type="predicted"/>
<sequence length="89" mass="9984">MLINIDLGATRKLQLIGIDQTENLKRCFGGSSKIAELAKIDFYKERVLDGAFYLSQKDSEYLVVDMVGGDVHKVSMSQYLFSAMKMVSL</sequence>
<dbReference type="RefSeq" id="WP_378110235.1">
    <property type="nucleotide sequence ID" value="NZ_JBHSNC010000010.1"/>
</dbReference>
<name>A0ABW0QV33_9BACL</name>
<evidence type="ECO:0000313" key="2">
    <source>
        <dbReference type="Proteomes" id="UP001596108"/>
    </source>
</evidence>